<sequence length="67" mass="7445">MTVGAFASRIQGRSVDAGRGFSFVWFSPYSVCLFMLLNFAETLGEREASLRVRPCVTTCRVYMAIGN</sequence>
<gene>
    <name evidence="2" type="ORF">K504DRAFT_456968</name>
</gene>
<reference evidence="2" key="1">
    <citation type="journal article" date="2020" name="Stud. Mycol.">
        <title>101 Dothideomycetes genomes: a test case for predicting lifestyles and emergence of pathogens.</title>
        <authorList>
            <person name="Haridas S."/>
            <person name="Albert R."/>
            <person name="Binder M."/>
            <person name="Bloem J."/>
            <person name="Labutti K."/>
            <person name="Salamov A."/>
            <person name="Andreopoulos B."/>
            <person name="Baker S."/>
            <person name="Barry K."/>
            <person name="Bills G."/>
            <person name="Bluhm B."/>
            <person name="Cannon C."/>
            <person name="Castanera R."/>
            <person name="Culley D."/>
            <person name="Daum C."/>
            <person name="Ezra D."/>
            <person name="Gonzalez J."/>
            <person name="Henrissat B."/>
            <person name="Kuo A."/>
            <person name="Liang C."/>
            <person name="Lipzen A."/>
            <person name="Lutzoni F."/>
            <person name="Magnuson J."/>
            <person name="Mondo S."/>
            <person name="Nolan M."/>
            <person name="Ohm R."/>
            <person name="Pangilinan J."/>
            <person name="Park H.-J."/>
            <person name="Ramirez L."/>
            <person name="Alfaro M."/>
            <person name="Sun H."/>
            <person name="Tritt A."/>
            <person name="Yoshinaga Y."/>
            <person name="Zwiers L.-H."/>
            <person name="Turgeon B."/>
            <person name="Goodwin S."/>
            <person name="Spatafora J."/>
            <person name="Crous P."/>
            <person name="Grigoriev I."/>
        </authorList>
    </citation>
    <scope>NUCLEOTIDE SEQUENCE</scope>
    <source>
        <strain evidence="2">CBS 279.74</strain>
    </source>
</reference>
<dbReference type="AlphaFoldDB" id="A0A6G1KQE4"/>
<proteinExistence type="predicted"/>
<accession>A0A6G1KQE4</accession>
<evidence type="ECO:0000313" key="3">
    <source>
        <dbReference type="Proteomes" id="UP000799428"/>
    </source>
</evidence>
<organism evidence="2 3">
    <name type="scientific">Pleomassaria siparia CBS 279.74</name>
    <dbReference type="NCBI Taxonomy" id="1314801"/>
    <lineage>
        <taxon>Eukaryota</taxon>
        <taxon>Fungi</taxon>
        <taxon>Dikarya</taxon>
        <taxon>Ascomycota</taxon>
        <taxon>Pezizomycotina</taxon>
        <taxon>Dothideomycetes</taxon>
        <taxon>Pleosporomycetidae</taxon>
        <taxon>Pleosporales</taxon>
        <taxon>Pleomassariaceae</taxon>
        <taxon>Pleomassaria</taxon>
    </lineage>
</organism>
<feature type="transmembrane region" description="Helical" evidence="1">
    <location>
        <begin position="20"/>
        <end position="40"/>
    </location>
</feature>
<keyword evidence="1" id="KW-0472">Membrane</keyword>
<dbReference type="Proteomes" id="UP000799428">
    <property type="component" value="Unassembled WGS sequence"/>
</dbReference>
<keyword evidence="1" id="KW-1133">Transmembrane helix</keyword>
<keyword evidence="1" id="KW-0812">Transmembrane</keyword>
<evidence type="ECO:0000256" key="1">
    <source>
        <dbReference type="SAM" id="Phobius"/>
    </source>
</evidence>
<evidence type="ECO:0000313" key="2">
    <source>
        <dbReference type="EMBL" id="KAF2714775.1"/>
    </source>
</evidence>
<protein>
    <submittedName>
        <fullName evidence="2">Uncharacterized protein</fullName>
    </submittedName>
</protein>
<keyword evidence="3" id="KW-1185">Reference proteome</keyword>
<dbReference type="EMBL" id="MU005764">
    <property type="protein sequence ID" value="KAF2714775.1"/>
    <property type="molecule type" value="Genomic_DNA"/>
</dbReference>
<name>A0A6G1KQE4_9PLEO</name>